<accession>A0AAD5T8K3</accession>
<dbReference type="PANTHER" id="PTHR28086:SF1">
    <property type="entry name" value="CU(2+) SUPPRESSING AND BLEOMYCIN SENSITIVE PROTEIN 1"/>
    <property type="match status" value="1"/>
</dbReference>
<comment type="caution">
    <text evidence="1">The sequence shown here is derived from an EMBL/GenBank/DDBJ whole genome shotgun (WGS) entry which is preliminary data.</text>
</comment>
<dbReference type="GO" id="GO:0005634">
    <property type="term" value="C:nucleus"/>
    <property type="evidence" value="ECO:0007669"/>
    <property type="project" value="TreeGrafter"/>
</dbReference>
<organism evidence="1 2">
    <name type="scientific">Physocladia obscura</name>
    <dbReference type="NCBI Taxonomy" id="109957"/>
    <lineage>
        <taxon>Eukaryota</taxon>
        <taxon>Fungi</taxon>
        <taxon>Fungi incertae sedis</taxon>
        <taxon>Chytridiomycota</taxon>
        <taxon>Chytridiomycota incertae sedis</taxon>
        <taxon>Chytridiomycetes</taxon>
        <taxon>Chytridiales</taxon>
        <taxon>Chytriomycetaceae</taxon>
        <taxon>Physocladia</taxon>
    </lineage>
</organism>
<protein>
    <submittedName>
        <fullName evidence="1">Uncharacterized protein</fullName>
    </submittedName>
</protein>
<sequence length="521" mass="57325">MEVYTYTSIVTETNNASSSGDVKRRMSDAEKPILEKLIEFRHSLQQFRKESRGAITLTDVNAKAAELSNIIASLRKARTDEEDISMRVLGGRNRIDEILDAIWLHIFHLWDKLVELHASLYPTYVSLVTLARTGEALRASGAWTGADVAPLQRRLRAVDETVGATEGKFVPNVARSDAEALRLGDNVPMGQAVLTTLLNRCHRIVRFLANELEDVPEELIPLKKEVDGLYAQLDEFKPDRESLEALAPISKRLHAIDVSRNPTGKFGNFTSETGQAAIAGTLNASFTKLQLLVAAFDPVKSDSPLYETYRALLAIHSDLIRVTTSESLKTDPLQLSVALESVQSRLDALEKQYRVDGTFVPPNTAVTTASLEAAIKMPGQATMHKLLHDCHAIITSLVDPIALPVGETLVSTYELLVKQRTILRKLRAYATAGWDVKKDLKKVEEILKTVESSRVNGLFVGPKQTSVKSIAESSEFAAGVDMDLVSMSEEGENGIPDGQAVVSALVDECDSLVWQIECMFV</sequence>
<dbReference type="PANTHER" id="PTHR28086">
    <property type="entry name" value="UPF0662 PROTEIN YPL260W"/>
    <property type="match status" value="1"/>
</dbReference>
<dbReference type="EMBL" id="JADGJH010000126">
    <property type="protein sequence ID" value="KAJ3136974.1"/>
    <property type="molecule type" value="Genomic_DNA"/>
</dbReference>
<dbReference type="InterPro" id="IPR018810">
    <property type="entry name" value="UPF0662"/>
</dbReference>
<keyword evidence="2" id="KW-1185">Reference proteome</keyword>
<dbReference type="Pfam" id="PF10303">
    <property type="entry name" value="DUF2408"/>
    <property type="match status" value="1"/>
</dbReference>
<evidence type="ECO:0000313" key="1">
    <source>
        <dbReference type="EMBL" id="KAJ3136974.1"/>
    </source>
</evidence>
<reference evidence="1" key="1">
    <citation type="submission" date="2020-05" db="EMBL/GenBank/DDBJ databases">
        <title>Phylogenomic resolution of chytrid fungi.</title>
        <authorList>
            <person name="Stajich J.E."/>
            <person name="Amses K."/>
            <person name="Simmons R."/>
            <person name="Seto K."/>
            <person name="Myers J."/>
            <person name="Bonds A."/>
            <person name="Quandt C.A."/>
            <person name="Barry K."/>
            <person name="Liu P."/>
            <person name="Grigoriev I."/>
            <person name="Longcore J.E."/>
            <person name="James T.Y."/>
        </authorList>
    </citation>
    <scope>NUCLEOTIDE SEQUENCE</scope>
    <source>
        <strain evidence="1">JEL0513</strain>
    </source>
</reference>
<name>A0AAD5T8K3_9FUNG</name>
<dbReference type="AlphaFoldDB" id="A0AAD5T8K3"/>
<proteinExistence type="predicted"/>
<dbReference type="Proteomes" id="UP001211907">
    <property type="component" value="Unassembled WGS sequence"/>
</dbReference>
<dbReference type="GO" id="GO:0005737">
    <property type="term" value="C:cytoplasm"/>
    <property type="evidence" value="ECO:0007669"/>
    <property type="project" value="TreeGrafter"/>
</dbReference>
<evidence type="ECO:0000313" key="2">
    <source>
        <dbReference type="Proteomes" id="UP001211907"/>
    </source>
</evidence>
<gene>
    <name evidence="1" type="ORF">HK100_001202</name>
</gene>